<dbReference type="AlphaFoldDB" id="A0AA43QH10"/>
<reference evidence="3" key="1">
    <citation type="journal article" date="2023" name="Genome Biol. Evol.">
        <title>First Whole Genome Sequence and Flow Cytometry Genome Size Data for the Lichen-Forming Fungus Ramalina farinacea (Ascomycota).</title>
        <authorList>
            <person name="Llewellyn T."/>
            <person name="Mian S."/>
            <person name="Hill R."/>
            <person name="Leitch I.J."/>
            <person name="Gaya E."/>
        </authorList>
    </citation>
    <scope>NUCLEOTIDE SEQUENCE</scope>
    <source>
        <strain evidence="3">LIQ254RAFAR</strain>
    </source>
</reference>
<dbReference type="InterPro" id="IPR052981">
    <property type="entry name" value="Ingression_C2_domain"/>
</dbReference>
<proteinExistence type="predicted"/>
<evidence type="ECO:0000256" key="1">
    <source>
        <dbReference type="SAM" id="MobiDB-lite"/>
    </source>
</evidence>
<organism evidence="3 4">
    <name type="scientific">Ramalina farinacea</name>
    <dbReference type="NCBI Taxonomy" id="258253"/>
    <lineage>
        <taxon>Eukaryota</taxon>
        <taxon>Fungi</taxon>
        <taxon>Dikarya</taxon>
        <taxon>Ascomycota</taxon>
        <taxon>Pezizomycotina</taxon>
        <taxon>Lecanoromycetes</taxon>
        <taxon>OSLEUM clade</taxon>
        <taxon>Lecanoromycetidae</taxon>
        <taxon>Lecanorales</taxon>
        <taxon>Lecanorineae</taxon>
        <taxon>Ramalinaceae</taxon>
        <taxon>Ramalina</taxon>
    </lineage>
</organism>
<dbReference type="SUPFAM" id="SSF49562">
    <property type="entry name" value="C2 domain (Calcium/lipid-binding domain, CaLB)"/>
    <property type="match status" value="1"/>
</dbReference>
<feature type="compositionally biased region" description="Polar residues" evidence="1">
    <location>
        <begin position="482"/>
        <end position="491"/>
    </location>
</feature>
<feature type="domain" description="C2" evidence="2">
    <location>
        <begin position="12"/>
        <end position="131"/>
    </location>
</feature>
<feature type="compositionally biased region" description="Basic and acidic residues" evidence="1">
    <location>
        <begin position="704"/>
        <end position="713"/>
    </location>
</feature>
<feature type="compositionally biased region" description="Polar residues" evidence="1">
    <location>
        <begin position="812"/>
        <end position="827"/>
    </location>
</feature>
<feature type="region of interest" description="Disordered" evidence="1">
    <location>
        <begin position="154"/>
        <end position="343"/>
    </location>
</feature>
<dbReference type="Pfam" id="PF00168">
    <property type="entry name" value="C2"/>
    <property type="match status" value="1"/>
</dbReference>
<feature type="compositionally biased region" description="Pro residues" evidence="1">
    <location>
        <begin position="200"/>
        <end position="213"/>
    </location>
</feature>
<dbReference type="Gene3D" id="2.60.40.150">
    <property type="entry name" value="C2 domain"/>
    <property type="match status" value="1"/>
</dbReference>
<feature type="compositionally biased region" description="Polar residues" evidence="1">
    <location>
        <begin position="776"/>
        <end position="788"/>
    </location>
</feature>
<name>A0AA43QH10_9LECA</name>
<dbReference type="PROSITE" id="PS50004">
    <property type="entry name" value="C2"/>
    <property type="match status" value="1"/>
</dbReference>
<feature type="compositionally biased region" description="Polar residues" evidence="1">
    <location>
        <begin position="379"/>
        <end position="410"/>
    </location>
</feature>
<keyword evidence="4" id="KW-1185">Reference proteome</keyword>
<feature type="compositionally biased region" description="Polar residues" evidence="1">
    <location>
        <begin position="552"/>
        <end position="575"/>
    </location>
</feature>
<protein>
    <recommendedName>
        <fullName evidence="2">C2 domain-containing protein</fullName>
    </recommendedName>
</protein>
<feature type="compositionally biased region" description="Basic and acidic residues" evidence="1">
    <location>
        <begin position="618"/>
        <end position="627"/>
    </location>
</feature>
<dbReference type="Proteomes" id="UP001161017">
    <property type="component" value="Unassembled WGS sequence"/>
</dbReference>
<comment type="caution">
    <text evidence="3">The sequence shown here is derived from an EMBL/GenBank/DDBJ whole genome shotgun (WGS) entry which is preliminary data.</text>
</comment>
<feature type="compositionally biased region" description="Basic and acidic residues" evidence="1">
    <location>
        <begin position="247"/>
        <end position="257"/>
    </location>
</feature>
<dbReference type="InterPro" id="IPR035892">
    <property type="entry name" value="C2_domain_sf"/>
</dbReference>
<sequence length="879" mass="96642">MAVKGPKPSLNGMHTAGIYADMTVDGPEIGTLVLVVDKAKNLPNRKAMGKQDPYCAARLGKEAKKTDTDKRGGQTPKWDQELRFTVHDSADYYQLKVSVFNDDKKTELIGESWVALDKIVIPGGGQSDVWHNLNCKGRYAGEIRIELTYYDTRPREGKADDQQKVAPTAKTPEGGRESVGGPRQPKPVKRRPLPADPTGTTPPPSLPHTPPHAPHQQQSVTPQARYVESPDDYQFYTQPQESYAIPEQDRFEREPVGLHHPQPSRNVQGLPSPKEITSLMYNPRINNTRTQPGETFTDPDVDPSPPPLHDGCRSTSEPPFETEPEFGATRNHPEQYGSPSYSLAPLAHEAYRLSAPPVARPVLDHTHSQPSPSAFVGSHQRSTFASSGQRSLATAQRQSPQNAHPNFSSGEQDHDEAPPPPTHRTSTSREDSLTFDCSDPQAPTHPHRPAPLNARNARTSISSSPLSQIQSARSQPEHLSMTAPSHTNRYSQPIAARATPTASSPLRQRRSPSPIRDMPQATPPSLIAGYEPSVADDESERLWREQIPLRQSAHQHSLPQQRRFMPTSQSSNSMQPHPAAYDAGPDRRVHRNSAPMINPRTVSPDPRRPMRKSVSPRPESEYEERRQSQQPFSPDSFDAFNPHAGSSSGMTQEGARYTTPDEAREASIQHERDLKRGEGPIIGNDGRIIDPSDHLPTDTWAPEPEPKMPKKGPEVTLRFRHSPQGAQPMPRAPRRPLSEARPNATPTPVYAHSADTSPAAANRARLQKRSAAATAHPNSSPVVPTLNTAAPRYAMTRAATSDYPLQDRENQIYGNSSPTYGNNSPTYGSRSSGPPPIPGKVPLERGQDFGASALSEELRQIDIGVSGGGHRARPRRFGF</sequence>
<dbReference type="EMBL" id="JAPUFD010000001">
    <property type="protein sequence ID" value="MDI1485499.1"/>
    <property type="molecule type" value="Genomic_DNA"/>
</dbReference>
<evidence type="ECO:0000313" key="3">
    <source>
        <dbReference type="EMBL" id="MDI1485499.1"/>
    </source>
</evidence>
<dbReference type="PANTHER" id="PTHR47052:SF3">
    <property type="entry name" value="INGRESSION PROTEIN 1"/>
    <property type="match status" value="1"/>
</dbReference>
<evidence type="ECO:0000313" key="4">
    <source>
        <dbReference type="Proteomes" id="UP001161017"/>
    </source>
</evidence>
<dbReference type="PANTHER" id="PTHR47052">
    <property type="entry name" value="CONSERVED SERINE PROLINE-RICH PROTEIN (AFU_ORTHOLOGUE AFUA_2G01790)"/>
    <property type="match status" value="1"/>
</dbReference>
<feature type="compositionally biased region" description="Basic and acidic residues" evidence="1">
    <location>
        <begin position="659"/>
        <end position="678"/>
    </location>
</feature>
<feature type="compositionally biased region" description="Low complexity" evidence="1">
    <location>
        <begin position="460"/>
        <end position="474"/>
    </location>
</feature>
<feature type="compositionally biased region" description="Polar residues" evidence="1">
    <location>
        <begin position="284"/>
        <end position="294"/>
    </location>
</feature>
<accession>A0AA43QH10</accession>
<dbReference type="CDD" id="cd08681">
    <property type="entry name" value="C2_fungal_Inn1p-like"/>
    <property type="match status" value="1"/>
</dbReference>
<feature type="compositionally biased region" description="Basic and acidic residues" evidence="1">
    <location>
        <begin position="687"/>
        <end position="696"/>
    </location>
</feature>
<evidence type="ECO:0000259" key="2">
    <source>
        <dbReference type="PROSITE" id="PS50004"/>
    </source>
</evidence>
<feature type="compositionally biased region" description="Low complexity" evidence="1">
    <location>
        <begin position="503"/>
        <end position="516"/>
    </location>
</feature>
<dbReference type="InterPro" id="IPR000008">
    <property type="entry name" value="C2_dom"/>
</dbReference>
<feature type="compositionally biased region" description="Basic and acidic residues" evidence="1">
    <location>
        <begin position="154"/>
        <end position="163"/>
    </location>
</feature>
<dbReference type="SMART" id="SM00239">
    <property type="entry name" value="C2"/>
    <property type="match status" value="1"/>
</dbReference>
<dbReference type="InterPro" id="IPR037791">
    <property type="entry name" value="C2_fungal_Inn1"/>
</dbReference>
<feature type="region of interest" description="Disordered" evidence="1">
    <location>
        <begin position="358"/>
        <end position="845"/>
    </location>
</feature>
<gene>
    <name evidence="3" type="ORF">OHK93_000637</name>
</gene>